<accession>A0A183KVM9</accession>
<evidence type="ECO:0000313" key="3">
    <source>
        <dbReference type="Proteomes" id="UP000279833"/>
    </source>
</evidence>
<dbReference type="STRING" id="6186.A0A183KVM9"/>
<reference evidence="4" key="1">
    <citation type="submission" date="2016-06" db="UniProtKB">
        <authorList>
            <consortium name="WormBaseParasite"/>
        </authorList>
    </citation>
    <scope>IDENTIFICATION</scope>
</reference>
<sequence length="281" mass="32506">MGDLNTKVGIDNTGYEDVMGRHGLGERNKNGERFANLCAFNKLVIGGTIFPHNRIHKATWISPNHTRENQIDHICINKKFQRTMEDVRIRRGADLASDHPLVLANLKLKLKKNWTTGEKHHKSLIQPSHRDIDNLNQFKIAHNNEDNWKEIKEALTSTCQEVLGLNKHHHKEWISIETLDKIKERKNKKTATNNSRTRAEKVQAQAEYIEANKHVKKSIRANKKKYVEELATTAEKAAREGNMKQLHDTTKKLAGKYSKPERPVKDKEGRKITKIQQQRNR</sequence>
<dbReference type="WBParaSite" id="SCUD_0001912501-mRNA-1">
    <property type="protein sequence ID" value="SCUD_0001912501-mRNA-1"/>
    <property type="gene ID" value="SCUD_0001912501"/>
</dbReference>
<feature type="compositionally biased region" description="Basic and acidic residues" evidence="1">
    <location>
        <begin position="258"/>
        <end position="271"/>
    </location>
</feature>
<gene>
    <name evidence="2" type="ORF">SCUD_LOCUS19120</name>
</gene>
<proteinExistence type="predicted"/>
<name>A0A183KVM9_9TREM</name>
<organism evidence="4">
    <name type="scientific">Schistosoma curassoni</name>
    <dbReference type="NCBI Taxonomy" id="6186"/>
    <lineage>
        <taxon>Eukaryota</taxon>
        <taxon>Metazoa</taxon>
        <taxon>Spiralia</taxon>
        <taxon>Lophotrochozoa</taxon>
        <taxon>Platyhelminthes</taxon>
        <taxon>Trematoda</taxon>
        <taxon>Digenea</taxon>
        <taxon>Strigeidida</taxon>
        <taxon>Schistosomatoidea</taxon>
        <taxon>Schistosomatidae</taxon>
        <taxon>Schistosoma</taxon>
    </lineage>
</organism>
<dbReference type="Gene3D" id="3.60.10.10">
    <property type="entry name" value="Endonuclease/exonuclease/phosphatase"/>
    <property type="match status" value="1"/>
</dbReference>
<protein>
    <submittedName>
        <fullName evidence="4">Endo/exonuclease/phosphatase domain-containing protein</fullName>
    </submittedName>
</protein>
<reference evidence="2 3" key="2">
    <citation type="submission" date="2018-11" db="EMBL/GenBank/DDBJ databases">
        <authorList>
            <consortium name="Pathogen Informatics"/>
        </authorList>
    </citation>
    <scope>NUCLEOTIDE SEQUENCE [LARGE SCALE GENOMIC DNA]</scope>
    <source>
        <strain evidence="2">Dakar</strain>
        <strain evidence="3">Dakar, Senegal</strain>
    </source>
</reference>
<evidence type="ECO:0000256" key="1">
    <source>
        <dbReference type="SAM" id="MobiDB-lite"/>
    </source>
</evidence>
<keyword evidence="3" id="KW-1185">Reference proteome</keyword>
<feature type="compositionally biased region" description="Basic and acidic residues" evidence="1">
    <location>
        <begin position="238"/>
        <end position="251"/>
    </location>
</feature>
<dbReference type="SUPFAM" id="SSF56219">
    <property type="entry name" value="DNase I-like"/>
    <property type="match status" value="1"/>
</dbReference>
<dbReference type="InterPro" id="IPR036691">
    <property type="entry name" value="Endo/exonu/phosph_ase_sf"/>
</dbReference>
<feature type="region of interest" description="Disordered" evidence="1">
    <location>
        <begin position="238"/>
        <end position="281"/>
    </location>
</feature>
<dbReference type="Proteomes" id="UP000279833">
    <property type="component" value="Unassembled WGS sequence"/>
</dbReference>
<evidence type="ECO:0000313" key="4">
    <source>
        <dbReference type="WBParaSite" id="SCUD_0001912501-mRNA-1"/>
    </source>
</evidence>
<dbReference type="AlphaFoldDB" id="A0A183KVM9"/>
<evidence type="ECO:0000313" key="2">
    <source>
        <dbReference type="EMBL" id="VDP68081.1"/>
    </source>
</evidence>
<dbReference type="EMBL" id="UZAK01041982">
    <property type="protein sequence ID" value="VDP68081.1"/>
    <property type="molecule type" value="Genomic_DNA"/>
</dbReference>